<organism evidence="1 2">
    <name type="scientific">Aspergillus granulosus</name>
    <dbReference type="NCBI Taxonomy" id="176169"/>
    <lineage>
        <taxon>Eukaryota</taxon>
        <taxon>Fungi</taxon>
        <taxon>Dikarya</taxon>
        <taxon>Ascomycota</taxon>
        <taxon>Pezizomycotina</taxon>
        <taxon>Eurotiomycetes</taxon>
        <taxon>Eurotiomycetidae</taxon>
        <taxon>Eurotiales</taxon>
        <taxon>Aspergillaceae</taxon>
        <taxon>Aspergillus</taxon>
        <taxon>Aspergillus subgen. Nidulantes</taxon>
    </lineage>
</organism>
<dbReference type="EMBL" id="JBFXLT010000026">
    <property type="protein sequence ID" value="KAL2815730.1"/>
    <property type="molecule type" value="Genomic_DNA"/>
</dbReference>
<gene>
    <name evidence="1" type="ORF">BJX63DRAFT_157321</name>
</gene>
<accession>A0ABR4HK96</accession>
<name>A0ABR4HK96_9EURO</name>
<proteinExistence type="predicted"/>
<evidence type="ECO:0000313" key="1">
    <source>
        <dbReference type="EMBL" id="KAL2815730.1"/>
    </source>
</evidence>
<comment type="caution">
    <text evidence="1">The sequence shown here is derived from an EMBL/GenBank/DDBJ whole genome shotgun (WGS) entry which is preliminary data.</text>
</comment>
<protein>
    <submittedName>
        <fullName evidence="1">Uncharacterized protein</fullName>
    </submittedName>
</protein>
<evidence type="ECO:0000313" key="2">
    <source>
        <dbReference type="Proteomes" id="UP001610334"/>
    </source>
</evidence>
<sequence length="216" mass="24293">MRERWRMISRWVSGLIQRRDPVPLQLRSEPSSDWQKAGAWAGAQVLAGMAPPGQARVDFIRSISCVLLGWIWNRHRKSTEFSQLGGGTISTSCGKREGGFFFPKDHPELPTNHPRTCRQKPVYLHGSALHRLPNADPPGCGLSNHYPALLHEVRNSLQLLHLRCILHALPRRSKSGSGKRSSSRIESLAWTCGTYSGVRCILWPRTPVAASRREFD</sequence>
<dbReference type="Proteomes" id="UP001610334">
    <property type="component" value="Unassembled WGS sequence"/>
</dbReference>
<keyword evidence="2" id="KW-1185">Reference proteome</keyword>
<reference evidence="1 2" key="1">
    <citation type="submission" date="2024-07" db="EMBL/GenBank/DDBJ databases">
        <title>Section-level genome sequencing and comparative genomics of Aspergillus sections Usti and Cavernicolus.</title>
        <authorList>
            <consortium name="Lawrence Berkeley National Laboratory"/>
            <person name="Nybo J.L."/>
            <person name="Vesth T.C."/>
            <person name="Theobald S."/>
            <person name="Frisvad J.C."/>
            <person name="Larsen T.O."/>
            <person name="Kjaerboelling I."/>
            <person name="Rothschild-Mancinelli K."/>
            <person name="Lyhne E.K."/>
            <person name="Kogle M.E."/>
            <person name="Barry K."/>
            <person name="Clum A."/>
            <person name="Na H."/>
            <person name="Ledsgaard L."/>
            <person name="Lin J."/>
            <person name="Lipzen A."/>
            <person name="Kuo A."/>
            <person name="Riley R."/>
            <person name="Mondo S."/>
            <person name="Labutti K."/>
            <person name="Haridas S."/>
            <person name="Pangalinan J."/>
            <person name="Salamov A.A."/>
            <person name="Simmons B.A."/>
            <person name="Magnuson J.K."/>
            <person name="Chen J."/>
            <person name="Drula E."/>
            <person name="Henrissat B."/>
            <person name="Wiebenga A."/>
            <person name="Lubbers R.J."/>
            <person name="Gomes A.C."/>
            <person name="Makela M.R."/>
            <person name="Stajich J."/>
            <person name="Grigoriev I.V."/>
            <person name="Mortensen U.H."/>
            <person name="De Vries R.P."/>
            <person name="Baker S.E."/>
            <person name="Andersen M.R."/>
        </authorList>
    </citation>
    <scope>NUCLEOTIDE SEQUENCE [LARGE SCALE GENOMIC DNA]</scope>
    <source>
        <strain evidence="1 2">CBS 588.65</strain>
    </source>
</reference>